<dbReference type="EMBL" id="LDZF01000022">
    <property type="protein sequence ID" value="KMK11998.1"/>
    <property type="molecule type" value="Genomic_DNA"/>
</dbReference>
<evidence type="ECO:0000313" key="11">
    <source>
        <dbReference type="Proteomes" id="UP000036196"/>
    </source>
</evidence>
<dbReference type="GO" id="GO:0006260">
    <property type="term" value="P:DNA replication"/>
    <property type="evidence" value="ECO:0007669"/>
    <property type="project" value="UniProtKB-KW"/>
</dbReference>
<keyword evidence="1 7" id="KW-0436">Ligase</keyword>
<dbReference type="SMART" id="SM00532">
    <property type="entry name" value="LIGANc"/>
    <property type="match status" value="1"/>
</dbReference>
<evidence type="ECO:0000256" key="3">
    <source>
        <dbReference type="ARBA" id="ARBA00022763"/>
    </source>
</evidence>
<dbReference type="SUPFAM" id="SSF56091">
    <property type="entry name" value="DNA ligase/mRNA capping enzyme, catalytic domain"/>
    <property type="match status" value="1"/>
</dbReference>
<dbReference type="PANTHER" id="PTHR47810:SF1">
    <property type="entry name" value="DNA LIGASE B"/>
    <property type="match status" value="1"/>
</dbReference>
<feature type="active site" description="N6-AMP-lysine intermediate" evidence="7">
    <location>
        <position position="124"/>
    </location>
</feature>
<dbReference type="InterPro" id="IPR018239">
    <property type="entry name" value="DNA_ligase_AS"/>
</dbReference>
<dbReference type="Gene3D" id="1.10.287.610">
    <property type="entry name" value="Helix hairpin bin"/>
    <property type="match status" value="1"/>
</dbReference>
<dbReference type="STRING" id="61647.LG71_03620"/>
<comment type="caution">
    <text evidence="10">The sequence shown here is derived from an EMBL/GenBank/DDBJ whole genome shotgun (WGS) entry which is preliminary data.</text>
</comment>
<dbReference type="InterPro" id="IPR012340">
    <property type="entry name" value="NA-bd_OB-fold"/>
</dbReference>
<dbReference type="InterPro" id="IPR013839">
    <property type="entry name" value="DNAligase_adenylation"/>
</dbReference>
<evidence type="ECO:0000256" key="1">
    <source>
        <dbReference type="ARBA" id="ARBA00022598"/>
    </source>
</evidence>
<name>A0A0J5LPK1_PLUGE</name>
<dbReference type="InterPro" id="IPR004150">
    <property type="entry name" value="NAD_DNA_ligase_OB"/>
</dbReference>
<feature type="domain" description="NAD-dependent DNA ligase N-terminal" evidence="9">
    <location>
        <begin position="29"/>
        <end position="424"/>
    </location>
</feature>
<dbReference type="NCBIfam" id="NF005987">
    <property type="entry name" value="PRK08097.1"/>
    <property type="match status" value="1"/>
</dbReference>
<dbReference type="Pfam" id="PF01653">
    <property type="entry name" value="DNA_ligase_aden"/>
    <property type="match status" value="1"/>
</dbReference>
<keyword evidence="2 7" id="KW-0235">DNA replication</keyword>
<dbReference type="InterPro" id="IPR013840">
    <property type="entry name" value="DNAligase_N"/>
</dbReference>
<evidence type="ECO:0000259" key="9">
    <source>
        <dbReference type="SMART" id="SM00532"/>
    </source>
</evidence>
<organism evidence="10 11">
    <name type="scientific">Pluralibacter gergoviae</name>
    <name type="common">Enterobacter gergoviae</name>
    <dbReference type="NCBI Taxonomy" id="61647"/>
    <lineage>
        <taxon>Bacteria</taxon>
        <taxon>Pseudomonadati</taxon>
        <taxon>Pseudomonadota</taxon>
        <taxon>Gammaproteobacteria</taxon>
        <taxon>Enterobacterales</taxon>
        <taxon>Enterobacteriaceae</taxon>
        <taxon>Pluralibacter</taxon>
    </lineage>
</organism>
<dbReference type="GO" id="GO:0003911">
    <property type="term" value="F:DNA ligase (NAD+) activity"/>
    <property type="evidence" value="ECO:0007669"/>
    <property type="project" value="UniProtKB-UniRule"/>
</dbReference>
<evidence type="ECO:0000256" key="8">
    <source>
        <dbReference type="SAM" id="SignalP"/>
    </source>
</evidence>
<evidence type="ECO:0000256" key="4">
    <source>
        <dbReference type="ARBA" id="ARBA00023027"/>
    </source>
</evidence>
<accession>A0A0J5LPK1</accession>
<dbReference type="Gene3D" id="2.40.50.140">
    <property type="entry name" value="Nucleic acid-binding proteins"/>
    <property type="match status" value="1"/>
</dbReference>
<dbReference type="PATRIC" id="fig|61647.15.peg.2277"/>
<comment type="catalytic activity">
    <reaction evidence="6 7">
        <text>NAD(+) + (deoxyribonucleotide)n-3'-hydroxyl + 5'-phospho-(deoxyribonucleotide)m = (deoxyribonucleotide)n+m + AMP + beta-nicotinamide D-nucleotide.</text>
        <dbReference type="EC" id="6.5.1.2"/>
    </reaction>
</comment>
<keyword evidence="5 7" id="KW-0234">DNA repair</keyword>
<protein>
    <recommendedName>
        <fullName evidence="7">DNA ligase B</fullName>
        <ecNumber evidence="7">6.5.1.2</ecNumber>
    </recommendedName>
    <alternativeName>
        <fullName evidence="7">Polydeoxyribonucleotide synthase [NAD(+)] B</fullName>
    </alternativeName>
</protein>
<reference evidence="10 11" key="1">
    <citation type="submission" date="2015-05" db="EMBL/GenBank/DDBJ databases">
        <title>Genome sequences of Pluralibacter gergoviae.</title>
        <authorList>
            <person name="Greninger A.L."/>
            <person name="Miller S."/>
        </authorList>
    </citation>
    <scope>NUCLEOTIDE SEQUENCE [LARGE SCALE GENOMIC DNA]</scope>
    <source>
        <strain evidence="10 11">JS81F13</strain>
    </source>
</reference>
<evidence type="ECO:0000256" key="7">
    <source>
        <dbReference type="HAMAP-Rule" id="MF_01587"/>
    </source>
</evidence>
<keyword evidence="8" id="KW-0732">Signal</keyword>
<dbReference type="PROSITE" id="PS01055">
    <property type="entry name" value="DNA_LIGASE_N1"/>
    <property type="match status" value="1"/>
</dbReference>
<dbReference type="Proteomes" id="UP000036196">
    <property type="component" value="Unassembled WGS sequence"/>
</dbReference>
<feature type="signal peptide" evidence="8">
    <location>
        <begin position="1"/>
        <end position="20"/>
    </location>
</feature>
<keyword evidence="11" id="KW-1185">Reference proteome</keyword>
<keyword evidence="3 7" id="KW-0227">DNA damage</keyword>
<keyword evidence="4 7" id="KW-0520">NAD</keyword>
<gene>
    <name evidence="7 10" type="primary">ligB</name>
    <name evidence="10" type="ORF">ABW06_18695</name>
</gene>
<dbReference type="InterPro" id="IPR050326">
    <property type="entry name" value="NAD_dep_DNA_ligaseB"/>
</dbReference>
<dbReference type="HAMAP" id="MF_01587">
    <property type="entry name" value="DNA_ligase_B"/>
    <property type="match status" value="1"/>
</dbReference>
<sequence length="559" mass="61132">MIWRSVGLLILILIGTPGQATCPAWSAGRAASEIARLEAQIARWNDRYWQAGISEVSDETFDQLSEHLGQLQGCFGRSKPLPPIAARRGGARHPVAHVGLRKMANGDALARWMAAKQDLWAQPKIDGVAVTLEYRNGALYRAISRGDGFAGEDWTDAVRRLPAVPARISGPPGDSVLQGELFLLRDGHVQQAMGSINARAKVAGAMKRRAAASAPETIGIFIWAWPDGPAAMAARLTQLKAAGFGYVSDYTLPVAHLGDVERLRQRWLTAPLPFVTDGVVVRAAREPAGRFWKPGDGEWAVAWKYPPVTRVAEVRAIAFSVGRTGKVAAVAQLAPVTLDDKQITRVSLGTVDRWRRLDIAPGDRLVIGLAGQGIPRLERVAWRAAERTKPAPPAGDFHALSCYRDLPGCRAQFLSRLQWAGKMLQIEGAGEAMWRQLLRAHRFDTLFGWLALDAGALEKTPGLSAKRVPTLLHQFNLARRKPFRLWLQAAGIPLSADALRLLGDERWGQLLARSEAEWQRLPQVGSVKAGQLMKWLRAPEVAALARWLSEQGVSGFGSQ</sequence>
<comment type="function">
    <text evidence="7">Catalyzes the formation of phosphodiester linkages between 5'-phosphoryl and 3'-hydroxyl groups in double-stranded DNA using NAD as a coenzyme and as the energy source for the reaction.</text>
</comment>
<evidence type="ECO:0000256" key="6">
    <source>
        <dbReference type="ARBA" id="ARBA00034005"/>
    </source>
</evidence>
<comment type="similarity">
    <text evidence="7">Belongs to the NAD-dependent DNA ligase family. LigB subfamily.</text>
</comment>
<dbReference type="eggNOG" id="COG0272">
    <property type="taxonomic scope" value="Bacteria"/>
</dbReference>
<dbReference type="RefSeq" id="WP_048280071.1">
    <property type="nucleotide sequence ID" value="NZ_LDZF01000022.1"/>
</dbReference>
<proteinExistence type="inferred from homology"/>
<feature type="chain" id="PRO_5005262581" description="DNA ligase B" evidence="8">
    <location>
        <begin position="21"/>
        <end position="559"/>
    </location>
</feature>
<dbReference type="InterPro" id="IPR010994">
    <property type="entry name" value="RuvA_2-like"/>
</dbReference>
<evidence type="ECO:0000256" key="5">
    <source>
        <dbReference type="ARBA" id="ARBA00023204"/>
    </source>
</evidence>
<dbReference type="EC" id="6.5.1.2" evidence="7"/>
<evidence type="ECO:0000256" key="2">
    <source>
        <dbReference type="ARBA" id="ARBA00022705"/>
    </source>
</evidence>
<dbReference type="InterPro" id="IPR020923">
    <property type="entry name" value="DNA_ligase_B"/>
</dbReference>
<dbReference type="Gene3D" id="3.30.470.30">
    <property type="entry name" value="DNA ligase/mRNA capping enzyme"/>
    <property type="match status" value="1"/>
</dbReference>
<dbReference type="GO" id="GO:0006281">
    <property type="term" value="P:DNA repair"/>
    <property type="evidence" value="ECO:0007669"/>
    <property type="project" value="UniProtKB-KW"/>
</dbReference>
<evidence type="ECO:0000313" key="10">
    <source>
        <dbReference type="EMBL" id="KMK11998.1"/>
    </source>
</evidence>
<dbReference type="PANTHER" id="PTHR47810">
    <property type="entry name" value="DNA LIGASE"/>
    <property type="match status" value="1"/>
</dbReference>
<dbReference type="SUPFAM" id="SSF50249">
    <property type="entry name" value="Nucleic acid-binding proteins"/>
    <property type="match status" value="1"/>
</dbReference>
<dbReference type="Pfam" id="PF03120">
    <property type="entry name" value="OB_DNA_ligase"/>
    <property type="match status" value="1"/>
</dbReference>
<dbReference type="AlphaFoldDB" id="A0A0J5LPK1"/>
<dbReference type="SUPFAM" id="SSF47781">
    <property type="entry name" value="RuvA domain 2-like"/>
    <property type="match status" value="1"/>
</dbReference>